<dbReference type="SUPFAM" id="SSF55298">
    <property type="entry name" value="YjgF-like"/>
    <property type="match status" value="1"/>
</dbReference>
<dbReference type="Pfam" id="PF01042">
    <property type="entry name" value="Ribonuc_L-PSP"/>
    <property type="match status" value="1"/>
</dbReference>
<dbReference type="EMBL" id="WUMU01000034">
    <property type="protein sequence ID" value="MXN20709.1"/>
    <property type="molecule type" value="Genomic_DNA"/>
</dbReference>
<dbReference type="InterPro" id="IPR006056">
    <property type="entry name" value="RidA"/>
</dbReference>
<dbReference type="CDD" id="cd00448">
    <property type="entry name" value="YjgF_YER057c_UK114_family"/>
    <property type="match status" value="1"/>
</dbReference>
<evidence type="ECO:0000313" key="3">
    <source>
        <dbReference type="Proteomes" id="UP000477911"/>
    </source>
</evidence>
<accession>A0A6L7G9S3</accession>
<evidence type="ECO:0000256" key="1">
    <source>
        <dbReference type="ARBA" id="ARBA00010552"/>
    </source>
</evidence>
<dbReference type="InterPro" id="IPR035959">
    <property type="entry name" value="RutC-like_sf"/>
</dbReference>
<dbReference type="GO" id="GO:0005829">
    <property type="term" value="C:cytosol"/>
    <property type="evidence" value="ECO:0007669"/>
    <property type="project" value="TreeGrafter"/>
</dbReference>
<dbReference type="AlphaFoldDB" id="A0A6L7G9S3"/>
<comment type="caution">
    <text evidence="2">The sequence shown here is derived from an EMBL/GenBank/DDBJ whole genome shotgun (WGS) entry which is preliminary data.</text>
</comment>
<name>A0A6L7G9S3_9RHOB</name>
<gene>
    <name evidence="2" type="ORF">GR170_23000</name>
</gene>
<evidence type="ECO:0000313" key="2">
    <source>
        <dbReference type="EMBL" id="MXN20709.1"/>
    </source>
</evidence>
<comment type="similarity">
    <text evidence="1">Belongs to the RutC family.</text>
</comment>
<organism evidence="2 3">
    <name type="scientific">Pseudooceanicola albus</name>
    <dbReference type="NCBI Taxonomy" id="2692189"/>
    <lineage>
        <taxon>Bacteria</taxon>
        <taxon>Pseudomonadati</taxon>
        <taxon>Pseudomonadota</taxon>
        <taxon>Alphaproteobacteria</taxon>
        <taxon>Rhodobacterales</taxon>
        <taxon>Paracoccaceae</taxon>
        <taxon>Pseudooceanicola</taxon>
    </lineage>
</organism>
<dbReference type="Gene3D" id="3.30.1330.40">
    <property type="entry name" value="RutC-like"/>
    <property type="match status" value="1"/>
</dbReference>
<dbReference type="NCBIfam" id="TIGR00004">
    <property type="entry name" value="Rid family detoxifying hydrolase"/>
    <property type="match status" value="1"/>
</dbReference>
<protein>
    <submittedName>
        <fullName evidence="2">RidA family protein</fullName>
    </submittedName>
</protein>
<reference evidence="2 3" key="1">
    <citation type="submission" date="2019-12" db="EMBL/GenBank/DDBJ databases">
        <authorList>
            <person name="Li M."/>
        </authorList>
    </citation>
    <scope>NUCLEOTIDE SEQUENCE [LARGE SCALE GENOMIC DNA]</scope>
    <source>
        <strain evidence="2 3">GBMRC 2024</strain>
    </source>
</reference>
<proteinExistence type="inferred from homology"/>
<dbReference type="InterPro" id="IPR006175">
    <property type="entry name" value="YjgF/YER057c/UK114"/>
</dbReference>
<dbReference type="GO" id="GO:0019239">
    <property type="term" value="F:deaminase activity"/>
    <property type="evidence" value="ECO:0007669"/>
    <property type="project" value="TreeGrafter"/>
</dbReference>
<keyword evidence="3" id="KW-1185">Reference proteome</keyword>
<dbReference type="PANTHER" id="PTHR11803">
    <property type="entry name" value="2-IMINOBUTANOATE/2-IMINOPROPANOATE DEAMINASE RIDA"/>
    <property type="match status" value="1"/>
</dbReference>
<dbReference type="RefSeq" id="WP_160896833.1">
    <property type="nucleotide sequence ID" value="NZ_WUMU01000034.1"/>
</dbReference>
<dbReference type="PANTHER" id="PTHR11803:SF39">
    <property type="entry name" value="2-IMINOBUTANOATE_2-IMINOPROPANOATE DEAMINASE"/>
    <property type="match status" value="1"/>
</dbReference>
<dbReference type="Proteomes" id="UP000477911">
    <property type="component" value="Unassembled WGS sequence"/>
</dbReference>
<sequence>MPSQVETIYVPNISEFLERNKVPISPAIRAGGFVFVSGAPPIDPDTGELAKGDVRAQTEVIFRYIDRVLKAAGTDREKVVKVTVYAANAAHFRMINEVYAAYFSDHFPTRTFVTVGSWPMEFDVEIEVQALA</sequence>